<reference evidence="6 7" key="1">
    <citation type="submission" date="2020-08" db="EMBL/GenBank/DDBJ databases">
        <title>Functional genomics of gut bacteria from endangered species of beetles.</title>
        <authorList>
            <person name="Carlos-Shanley C."/>
        </authorList>
    </citation>
    <scope>NUCLEOTIDE SEQUENCE [LARGE SCALE GENOMIC DNA]</scope>
    <source>
        <strain evidence="6 7">S00239</strain>
    </source>
</reference>
<proteinExistence type="inferred from homology"/>
<evidence type="ECO:0000259" key="5">
    <source>
        <dbReference type="SMART" id="SM00961"/>
    </source>
</evidence>
<evidence type="ECO:0000256" key="2">
    <source>
        <dbReference type="ARBA" id="ARBA00023300"/>
    </source>
</evidence>
<keyword evidence="2 4" id="KW-0120">Carbon dioxide fixation</keyword>
<dbReference type="Proteomes" id="UP000562027">
    <property type="component" value="Unassembled WGS sequence"/>
</dbReference>
<comment type="similarity">
    <text evidence="4">Belongs to the RuBisCO small chain family.</text>
</comment>
<evidence type="ECO:0000256" key="1">
    <source>
        <dbReference type="ARBA" id="ARBA00022567"/>
    </source>
</evidence>
<dbReference type="PANTHER" id="PTHR31262:SF23">
    <property type="entry name" value="RIBULOSE BISPHOSPHATE CARBOXYLASE SMALL SUBUNIT"/>
    <property type="match status" value="1"/>
</dbReference>
<evidence type="ECO:0000256" key="3">
    <source>
        <dbReference type="ARBA" id="ARBA00038826"/>
    </source>
</evidence>
<keyword evidence="7" id="KW-1185">Reference proteome</keyword>
<dbReference type="SUPFAM" id="SSF55239">
    <property type="entry name" value="RuBisCO, small subunit"/>
    <property type="match status" value="1"/>
</dbReference>
<comment type="caution">
    <text evidence="6">The sequence shown here is derived from an EMBL/GenBank/DDBJ whole genome shotgun (WGS) entry which is preliminary data.</text>
</comment>
<dbReference type="GO" id="GO:0016984">
    <property type="term" value="F:ribulose-bisphosphate carboxylase activity"/>
    <property type="evidence" value="ECO:0007669"/>
    <property type="project" value="UniProtKB-UniRule"/>
</dbReference>
<dbReference type="AlphaFoldDB" id="A0A840LEQ6"/>
<keyword evidence="1 4" id="KW-0113">Calvin cycle</keyword>
<dbReference type="InterPro" id="IPR036385">
    <property type="entry name" value="RuBisCO_ssu_sf"/>
</dbReference>
<organism evidence="6 7">
    <name type="scientific">Roseateles oligotrophus</name>
    <dbReference type="NCBI Taxonomy" id="1769250"/>
    <lineage>
        <taxon>Bacteria</taxon>
        <taxon>Pseudomonadati</taxon>
        <taxon>Pseudomonadota</taxon>
        <taxon>Betaproteobacteria</taxon>
        <taxon>Burkholderiales</taxon>
        <taxon>Sphaerotilaceae</taxon>
        <taxon>Roseateles</taxon>
    </lineage>
</organism>
<comment type="miscellaneous">
    <text evidence="4">The basic functional RuBisCO is composed of a large chain homodimer in a 'head-to-tail' conformation. In form I RuBisCO this homodimer is arranged in a barrel-like tetramer with the small subunits forming a tetrameric 'cap' on each end of the 'barrel'.</text>
</comment>
<dbReference type="CDD" id="cd03527">
    <property type="entry name" value="RuBisCO_small"/>
    <property type="match status" value="1"/>
</dbReference>
<sequence>MMSNPTGHITQGQFSFLPPLNDEEIALQISYGLAKGYAWSIEYTDDPHPRNTYWSMYGNPMFDLHDAAAVMLELQACRKAVPGRYIRLMAFDSTRGVETIAMSFIVNRPEREPGFMLERQEVNGRSLHYTTRSYAADRPEGERYGSKG</sequence>
<accession>A0A840LEQ6</accession>
<gene>
    <name evidence="4" type="primary">cbbS</name>
    <name evidence="6" type="ORF">HNP55_002300</name>
</gene>
<dbReference type="GO" id="GO:0019253">
    <property type="term" value="P:reductive pentose-phosphate cycle"/>
    <property type="evidence" value="ECO:0007669"/>
    <property type="project" value="UniProtKB-UniRule"/>
</dbReference>
<dbReference type="HAMAP" id="MF_00859">
    <property type="entry name" value="RuBisCO_S_bact"/>
    <property type="match status" value="1"/>
</dbReference>
<comment type="function">
    <text evidence="4">RuBisCO catalyzes two reactions: the carboxylation of D-ribulose 1,5-bisphosphate, the primary event in carbon dioxide fixation, as well as the oxidative fragmentation of the pentose substrate. Both reactions occur simultaneously and in competition at the same active site. Although the small subunit is not catalytic it is essential for maximal activity.</text>
</comment>
<dbReference type="InterPro" id="IPR024681">
    <property type="entry name" value="RuBisCO_ssu"/>
</dbReference>
<dbReference type="RefSeq" id="WP_184299354.1">
    <property type="nucleotide sequence ID" value="NZ_JACHLP010000004.1"/>
</dbReference>
<protein>
    <recommendedName>
        <fullName evidence="4">Ribulose bisphosphate carboxylase small subunit</fullName>
        <shortName evidence="4">RuBisCO small subunit</shortName>
    </recommendedName>
</protein>
<dbReference type="Pfam" id="PF00101">
    <property type="entry name" value="RuBisCO_small"/>
    <property type="match status" value="1"/>
</dbReference>
<keyword evidence="6" id="KW-0456">Lyase</keyword>
<comment type="subunit">
    <text evidence="3 4">Heterohexadecamer of 8 large and 8 small subunits.</text>
</comment>
<name>A0A840LEQ6_9BURK</name>
<feature type="domain" description="Ribulose bisphosphate carboxylase small subunit" evidence="5">
    <location>
        <begin position="10"/>
        <end position="109"/>
    </location>
</feature>
<dbReference type="PANTHER" id="PTHR31262">
    <property type="entry name" value="RIBULOSE BISPHOSPHATE CARBOXYLASE SMALL CHAIN 1, CHLOROPLASTIC"/>
    <property type="match status" value="1"/>
</dbReference>
<evidence type="ECO:0000313" key="7">
    <source>
        <dbReference type="Proteomes" id="UP000562027"/>
    </source>
</evidence>
<dbReference type="SMART" id="SM00961">
    <property type="entry name" value="RuBisCO_small"/>
    <property type="match status" value="1"/>
</dbReference>
<evidence type="ECO:0000313" key="6">
    <source>
        <dbReference type="EMBL" id="MBB4843777.1"/>
    </source>
</evidence>
<dbReference type="InterPro" id="IPR000894">
    <property type="entry name" value="RuBisCO_ssu_dom"/>
</dbReference>
<evidence type="ECO:0000256" key="4">
    <source>
        <dbReference type="HAMAP-Rule" id="MF_00859"/>
    </source>
</evidence>
<dbReference type="EMBL" id="JACHLP010000004">
    <property type="protein sequence ID" value="MBB4843777.1"/>
    <property type="molecule type" value="Genomic_DNA"/>
</dbReference>
<dbReference type="Gene3D" id="3.30.190.10">
    <property type="entry name" value="Ribulose bisphosphate carboxylase, small subunit"/>
    <property type="match status" value="1"/>
</dbReference>